<organism evidence="14 15">
    <name type="scientific">Carboxylicivirga linearis</name>
    <dbReference type="NCBI Taxonomy" id="1628157"/>
    <lineage>
        <taxon>Bacteria</taxon>
        <taxon>Pseudomonadati</taxon>
        <taxon>Bacteroidota</taxon>
        <taxon>Bacteroidia</taxon>
        <taxon>Marinilabiliales</taxon>
        <taxon>Marinilabiliaceae</taxon>
        <taxon>Carboxylicivirga</taxon>
    </lineage>
</organism>
<comment type="similarity">
    <text evidence="1">Belongs to the helicase family. UvrD subfamily.</text>
</comment>
<evidence type="ECO:0000256" key="4">
    <source>
        <dbReference type="ARBA" id="ARBA00022806"/>
    </source>
</evidence>
<dbReference type="PROSITE" id="PS51198">
    <property type="entry name" value="UVRD_HELICASE_ATP_BIND"/>
    <property type="match status" value="1"/>
</dbReference>
<dbReference type="Gene3D" id="3.40.50.300">
    <property type="entry name" value="P-loop containing nucleotide triphosphate hydrolases"/>
    <property type="match status" value="2"/>
</dbReference>
<gene>
    <name evidence="14" type="ORF">KEM10_22545</name>
</gene>
<comment type="catalytic activity">
    <reaction evidence="8">
        <text>Couples ATP hydrolysis with the unwinding of duplex DNA by translocating in the 3'-5' direction.</text>
        <dbReference type="EC" id="5.6.2.4"/>
    </reaction>
</comment>
<dbReference type="InterPro" id="IPR014017">
    <property type="entry name" value="DNA_helicase_UvrD-like_C"/>
</dbReference>
<evidence type="ECO:0000256" key="8">
    <source>
        <dbReference type="ARBA" id="ARBA00034617"/>
    </source>
</evidence>
<dbReference type="InterPro" id="IPR000212">
    <property type="entry name" value="DNA_helicase_UvrD/REP"/>
</dbReference>
<evidence type="ECO:0000256" key="3">
    <source>
        <dbReference type="ARBA" id="ARBA00022801"/>
    </source>
</evidence>
<dbReference type="Proteomes" id="UP000708576">
    <property type="component" value="Unassembled WGS sequence"/>
</dbReference>
<evidence type="ECO:0000256" key="7">
    <source>
        <dbReference type="ARBA" id="ARBA00023235"/>
    </source>
</evidence>
<feature type="binding site" evidence="12">
    <location>
        <begin position="38"/>
        <end position="45"/>
    </location>
    <ligand>
        <name>ATP</name>
        <dbReference type="ChEBI" id="CHEBI:30616"/>
    </ligand>
</feature>
<sequence>MESSVLEIIKARIHEKHQGDEKQLDVIFSPEKRILVEAPAGYGKTHTMVSRIAYLIASNEIPSPKRLLALTFSVNAAYKIKKDVSKNIPVLLDGIGKEIKIKDKTYVSNYHGFCRKILKKYGQKLHPSLLNLDTLQSIDDSDTSNLMQFFKSLSLEDAELLSEFNISVKDIKGKKLSEKIERYNEIVISELLPKGAIPFNAIITLTIKLFKDFPNILSFYQNYYTTLLIDEFQDTNILSYWLLHYLIIDKTNVIFLGDSLQRIYGFIGAIPNLLKHAKDKFKLKVIALDKNYRFESNSNMLQLDKIIRQNALTPFANPDSLKSEVEFAIYDEQSTEALEVVKKTLVTLQNDQESNLAILVKQRGPNVDLIIETFKHNKIPFFYGLFTDEDANYINFNRKCLYEFIELIKDRKRITKKLGKAHTKKIREIFSDDNTALIQAMFELLDVFWLRLFIDYSFLTDEDRINLVKDTFEHNGLKQFMEFLDSKIVISTVHAAKGLEWDYVILPDMEQDLFPNWFGLCGKCKNSLDCNILVNKDNENKFLEELSVFYVAVTRARKKVSFSASELQLTKYNPKKKNISCFMKLPGMELSPEM</sequence>
<evidence type="ECO:0000256" key="5">
    <source>
        <dbReference type="ARBA" id="ARBA00022840"/>
    </source>
</evidence>
<dbReference type="Pfam" id="PF00580">
    <property type="entry name" value="UvrD-helicase"/>
    <property type="match status" value="1"/>
</dbReference>
<proteinExistence type="inferred from homology"/>
<keyword evidence="2 12" id="KW-0547">Nucleotide-binding</keyword>
<dbReference type="EC" id="5.6.2.4" evidence="9"/>
<keyword evidence="7" id="KW-0413">Isomerase</keyword>
<dbReference type="RefSeq" id="WP_212220177.1">
    <property type="nucleotide sequence ID" value="NZ_JAGUCO010000038.1"/>
</dbReference>
<comment type="catalytic activity">
    <reaction evidence="11">
        <text>ATP + H2O = ADP + phosphate + H(+)</text>
        <dbReference type="Rhea" id="RHEA:13065"/>
        <dbReference type="ChEBI" id="CHEBI:15377"/>
        <dbReference type="ChEBI" id="CHEBI:15378"/>
        <dbReference type="ChEBI" id="CHEBI:30616"/>
        <dbReference type="ChEBI" id="CHEBI:43474"/>
        <dbReference type="ChEBI" id="CHEBI:456216"/>
        <dbReference type="EC" id="5.6.2.4"/>
    </reaction>
</comment>
<evidence type="ECO:0000313" key="14">
    <source>
        <dbReference type="EMBL" id="MBS2101082.1"/>
    </source>
</evidence>
<keyword evidence="15" id="KW-1185">Reference proteome</keyword>
<comment type="caution">
    <text evidence="14">The sequence shown here is derived from an EMBL/GenBank/DDBJ whole genome shotgun (WGS) entry which is preliminary data.</text>
</comment>
<evidence type="ECO:0000259" key="13">
    <source>
        <dbReference type="PROSITE" id="PS51198"/>
    </source>
</evidence>
<evidence type="ECO:0000256" key="6">
    <source>
        <dbReference type="ARBA" id="ARBA00023125"/>
    </source>
</evidence>
<reference evidence="14 15" key="1">
    <citation type="journal article" date="2015" name="Int. J. Syst. Evol. Microbiol.">
        <title>Carboxylicivirga linearis sp. nov., isolated from a sea cucumber culture pond.</title>
        <authorList>
            <person name="Wang F.Q."/>
            <person name="Zhou Y.X."/>
            <person name="Lin X.Z."/>
            <person name="Chen G.J."/>
            <person name="Du Z.J."/>
        </authorList>
    </citation>
    <scope>NUCLEOTIDE SEQUENCE [LARGE SCALE GENOMIC DNA]</scope>
    <source>
        <strain evidence="14 15">FB218</strain>
    </source>
</reference>
<evidence type="ECO:0000313" key="15">
    <source>
        <dbReference type="Proteomes" id="UP000708576"/>
    </source>
</evidence>
<dbReference type="CDD" id="cd17932">
    <property type="entry name" value="DEXQc_UvrD"/>
    <property type="match status" value="1"/>
</dbReference>
<evidence type="ECO:0000256" key="12">
    <source>
        <dbReference type="PROSITE-ProRule" id="PRU00560"/>
    </source>
</evidence>
<keyword evidence="3 12" id="KW-0378">Hydrolase</keyword>
<dbReference type="GO" id="GO:0004386">
    <property type="term" value="F:helicase activity"/>
    <property type="evidence" value="ECO:0007669"/>
    <property type="project" value="UniProtKB-KW"/>
</dbReference>
<accession>A0ABS5K1P2</accession>
<protein>
    <recommendedName>
        <fullName evidence="9">DNA 3'-5' helicase</fullName>
        <ecNumber evidence="9">5.6.2.4</ecNumber>
    </recommendedName>
    <alternativeName>
        <fullName evidence="10">DNA 3'-5' helicase II</fullName>
    </alternativeName>
</protein>
<dbReference type="PANTHER" id="PTHR11070">
    <property type="entry name" value="UVRD / RECB / PCRA DNA HELICASE FAMILY MEMBER"/>
    <property type="match status" value="1"/>
</dbReference>
<dbReference type="InterPro" id="IPR027417">
    <property type="entry name" value="P-loop_NTPase"/>
</dbReference>
<keyword evidence="6" id="KW-0238">DNA-binding</keyword>
<evidence type="ECO:0000256" key="1">
    <source>
        <dbReference type="ARBA" id="ARBA00009922"/>
    </source>
</evidence>
<evidence type="ECO:0000256" key="10">
    <source>
        <dbReference type="ARBA" id="ARBA00034923"/>
    </source>
</evidence>
<dbReference type="Gene3D" id="1.10.10.160">
    <property type="match status" value="1"/>
</dbReference>
<dbReference type="SUPFAM" id="SSF52540">
    <property type="entry name" value="P-loop containing nucleoside triphosphate hydrolases"/>
    <property type="match status" value="1"/>
</dbReference>
<dbReference type="PANTHER" id="PTHR11070:SF2">
    <property type="entry name" value="ATP-DEPENDENT DNA HELICASE SRS2"/>
    <property type="match status" value="1"/>
</dbReference>
<feature type="domain" description="UvrD-like helicase ATP-binding" evidence="13">
    <location>
        <begin position="17"/>
        <end position="295"/>
    </location>
</feature>
<dbReference type="InterPro" id="IPR013986">
    <property type="entry name" value="DExx_box_DNA_helicase_dom_sf"/>
</dbReference>
<keyword evidence="5 12" id="KW-0067">ATP-binding</keyword>
<keyword evidence="4 12" id="KW-0347">Helicase</keyword>
<evidence type="ECO:0000256" key="11">
    <source>
        <dbReference type="ARBA" id="ARBA00048988"/>
    </source>
</evidence>
<dbReference type="EMBL" id="JAGUCO010000038">
    <property type="protein sequence ID" value="MBS2101082.1"/>
    <property type="molecule type" value="Genomic_DNA"/>
</dbReference>
<name>A0ABS5K1P2_9BACT</name>
<dbReference type="Pfam" id="PF13361">
    <property type="entry name" value="UvrD_C"/>
    <property type="match status" value="1"/>
</dbReference>
<dbReference type="InterPro" id="IPR014016">
    <property type="entry name" value="UvrD-like_ATP-bd"/>
</dbReference>
<evidence type="ECO:0000256" key="2">
    <source>
        <dbReference type="ARBA" id="ARBA00022741"/>
    </source>
</evidence>
<evidence type="ECO:0000256" key="9">
    <source>
        <dbReference type="ARBA" id="ARBA00034808"/>
    </source>
</evidence>